<sequence>MLMNQSPIYSTSLIRGLHQSRQFWQKPSGFHSGFSLKIIHH</sequence>
<evidence type="ECO:0000313" key="1">
    <source>
        <dbReference type="EMBL" id="MBA0729366.1"/>
    </source>
</evidence>
<protein>
    <submittedName>
        <fullName evidence="1">Uncharacterized protein</fullName>
    </submittedName>
</protein>
<reference evidence="1 2" key="1">
    <citation type="journal article" date="2019" name="Genome Biol. Evol.">
        <title>Insights into the evolution of the New World diploid cottons (Gossypium, subgenus Houzingenia) based on genome sequencing.</title>
        <authorList>
            <person name="Grover C.E."/>
            <person name="Arick M.A. 2nd"/>
            <person name="Thrash A."/>
            <person name="Conover J.L."/>
            <person name="Sanders W.S."/>
            <person name="Peterson D.G."/>
            <person name="Frelichowski J.E."/>
            <person name="Scheffler J.A."/>
            <person name="Scheffler B.E."/>
            <person name="Wendel J.F."/>
        </authorList>
    </citation>
    <scope>NUCLEOTIDE SEQUENCE [LARGE SCALE GENOMIC DNA]</scope>
    <source>
        <strain evidence="1">4</strain>
        <tissue evidence="1">Leaf</tissue>
    </source>
</reference>
<accession>A0A7J9AZ62</accession>
<dbReference type="AlphaFoldDB" id="A0A7J9AZ62"/>
<name>A0A7J9AZ62_9ROSI</name>
<proteinExistence type="predicted"/>
<dbReference type="EMBL" id="JABEZV010436962">
    <property type="protein sequence ID" value="MBA0729366.1"/>
    <property type="molecule type" value="Genomic_DNA"/>
</dbReference>
<evidence type="ECO:0000313" key="2">
    <source>
        <dbReference type="Proteomes" id="UP000593574"/>
    </source>
</evidence>
<gene>
    <name evidence="1" type="ORF">Golax_022940</name>
</gene>
<dbReference type="Proteomes" id="UP000593574">
    <property type="component" value="Unassembled WGS sequence"/>
</dbReference>
<organism evidence="1 2">
    <name type="scientific">Gossypium laxum</name>
    <dbReference type="NCBI Taxonomy" id="34288"/>
    <lineage>
        <taxon>Eukaryota</taxon>
        <taxon>Viridiplantae</taxon>
        <taxon>Streptophyta</taxon>
        <taxon>Embryophyta</taxon>
        <taxon>Tracheophyta</taxon>
        <taxon>Spermatophyta</taxon>
        <taxon>Magnoliopsida</taxon>
        <taxon>eudicotyledons</taxon>
        <taxon>Gunneridae</taxon>
        <taxon>Pentapetalae</taxon>
        <taxon>rosids</taxon>
        <taxon>malvids</taxon>
        <taxon>Malvales</taxon>
        <taxon>Malvaceae</taxon>
        <taxon>Malvoideae</taxon>
        <taxon>Gossypium</taxon>
    </lineage>
</organism>
<comment type="caution">
    <text evidence="1">The sequence shown here is derived from an EMBL/GenBank/DDBJ whole genome shotgun (WGS) entry which is preliminary data.</text>
</comment>
<keyword evidence="2" id="KW-1185">Reference proteome</keyword>